<dbReference type="InterPro" id="IPR036397">
    <property type="entry name" value="RNaseH_sf"/>
</dbReference>
<reference evidence="1 2" key="1">
    <citation type="journal article" date="2021" name="Elife">
        <title>Chloroplast acquisition without the gene transfer in kleptoplastic sea slugs, Plakobranchus ocellatus.</title>
        <authorList>
            <person name="Maeda T."/>
            <person name="Takahashi S."/>
            <person name="Yoshida T."/>
            <person name="Shimamura S."/>
            <person name="Takaki Y."/>
            <person name="Nagai Y."/>
            <person name="Toyoda A."/>
            <person name="Suzuki Y."/>
            <person name="Arimoto A."/>
            <person name="Ishii H."/>
            <person name="Satoh N."/>
            <person name="Nishiyama T."/>
            <person name="Hasebe M."/>
            <person name="Maruyama T."/>
            <person name="Minagawa J."/>
            <person name="Obokata J."/>
            <person name="Shigenobu S."/>
        </authorList>
    </citation>
    <scope>NUCLEOTIDE SEQUENCE [LARGE SCALE GENOMIC DNA]</scope>
</reference>
<proteinExistence type="predicted"/>
<sequence length="114" mass="13237">MILWGIRRILQDGFQKCEMEDHKLQRVEIPQRLPLRCRQDNQDENTMYIGVGPDGDFRAKNNLFDNLITSDETLAHLNTPETKYDSMTWKHPTSPVTKKCNVQRSAAKVMATVF</sequence>
<name>A0AAV4GQ95_9GAST</name>
<evidence type="ECO:0000313" key="2">
    <source>
        <dbReference type="Proteomes" id="UP000762676"/>
    </source>
</evidence>
<dbReference type="GO" id="GO:0003676">
    <property type="term" value="F:nucleic acid binding"/>
    <property type="evidence" value="ECO:0007669"/>
    <property type="project" value="InterPro"/>
</dbReference>
<dbReference type="Gene3D" id="3.30.420.10">
    <property type="entry name" value="Ribonuclease H-like superfamily/Ribonuclease H"/>
    <property type="match status" value="1"/>
</dbReference>
<gene>
    <name evidence="1" type="ORF">ElyMa_006089400</name>
</gene>
<organism evidence="1 2">
    <name type="scientific">Elysia marginata</name>
    <dbReference type="NCBI Taxonomy" id="1093978"/>
    <lineage>
        <taxon>Eukaryota</taxon>
        <taxon>Metazoa</taxon>
        <taxon>Spiralia</taxon>
        <taxon>Lophotrochozoa</taxon>
        <taxon>Mollusca</taxon>
        <taxon>Gastropoda</taxon>
        <taxon>Heterobranchia</taxon>
        <taxon>Euthyneura</taxon>
        <taxon>Panpulmonata</taxon>
        <taxon>Sacoglossa</taxon>
        <taxon>Placobranchoidea</taxon>
        <taxon>Plakobranchidae</taxon>
        <taxon>Elysia</taxon>
    </lineage>
</organism>
<protein>
    <submittedName>
        <fullName evidence="1">Histone-lysine N-methyltransferase SETMAR</fullName>
    </submittedName>
</protein>
<accession>A0AAV4GQ95</accession>
<keyword evidence="2" id="KW-1185">Reference proteome</keyword>
<dbReference type="EMBL" id="BMAT01012202">
    <property type="protein sequence ID" value="GFR87937.1"/>
    <property type="molecule type" value="Genomic_DNA"/>
</dbReference>
<dbReference type="Proteomes" id="UP000762676">
    <property type="component" value="Unassembled WGS sequence"/>
</dbReference>
<dbReference type="AlphaFoldDB" id="A0AAV4GQ95"/>
<evidence type="ECO:0000313" key="1">
    <source>
        <dbReference type="EMBL" id="GFR87937.1"/>
    </source>
</evidence>
<comment type="caution">
    <text evidence="1">The sequence shown here is derived from an EMBL/GenBank/DDBJ whole genome shotgun (WGS) entry which is preliminary data.</text>
</comment>